<comment type="caution">
    <text evidence="2">The sequence shown here is derived from an EMBL/GenBank/DDBJ whole genome shotgun (WGS) entry which is preliminary data.</text>
</comment>
<feature type="chain" id="PRO_5020409812" evidence="1">
    <location>
        <begin position="22"/>
        <end position="107"/>
    </location>
</feature>
<organism evidence="2 3">
    <name type="scientific">Elsinoe australis</name>
    <dbReference type="NCBI Taxonomy" id="40998"/>
    <lineage>
        <taxon>Eukaryota</taxon>
        <taxon>Fungi</taxon>
        <taxon>Dikarya</taxon>
        <taxon>Ascomycota</taxon>
        <taxon>Pezizomycotina</taxon>
        <taxon>Dothideomycetes</taxon>
        <taxon>Dothideomycetidae</taxon>
        <taxon>Myriangiales</taxon>
        <taxon>Elsinoaceae</taxon>
        <taxon>Elsinoe</taxon>
    </lineage>
</organism>
<evidence type="ECO:0000313" key="3">
    <source>
        <dbReference type="Proteomes" id="UP000308133"/>
    </source>
</evidence>
<sequence>MDDSMLMCFLFSVLLDPGSHAMSSNELPSESTSYIPPSPYLANTISFHIIWAISSALDNTASIILINISFPALVSPRLDNAMSDGILNVMFVIVLATTLYRPVHNTA</sequence>
<evidence type="ECO:0000256" key="1">
    <source>
        <dbReference type="SAM" id="SignalP"/>
    </source>
</evidence>
<accession>A0A4U7B671</accession>
<feature type="signal peptide" evidence="1">
    <location>
        <begin position="1"/>
        <end position="21"/>
    </location>
</feature>
<dbReference type="Proteomes" id="UP000308133">
    <property type="component" value="Unassembled WGS sequence"/>
</dbReference>
<keyword evidence="1" id="KW-0732">Signal</keyword>
<gene>
    <name evidence="2" type="ORF">C1H76_2667</name>
</gene>
<proteinExistence type="predicted"/>
<dbReference type="EMBL" id="PTQR01000032">
    <property type="protein sequence ID" value="TKX25081.1"/>
    <property type="molecule type" value="Genomic_DNA"/>
</dbReference>
<evidence type="ECO:0000313" key="2">
    <source>
        <dbReference type="EMBL" id="TKX25081.1"/>
    </source>
</evidence>
<name>A0A4U7B671_9PEZI</name>
<reference evidence="2 3" key="1">
    <citation type="submission" date="2018-02" db="EMBL/GenBank/DDBJ databases">
        <title>Draft genome sequences of Elsinoe sp., causing black scab on jojoba.</title>
        <authorList>
            <person name="Stodart B."/>
            <person name="Jeffress S."/>
            <person name="Ash G."/>
            <person name="Arun Chinnappa K."/>
        </authorList>
    </citation>
    <scope>NUCLEOTIDE SEQUENCE [LARGE SCALE GENOMIC DNA]</scope>
    <source>
        <strain evidence="2 3">Hillstone_2</strain>
    </source>
</reference>
<dbReference type="AlphaFoldDB" id="A0A4U7B671"/>
<protein>
    <submittedName>
        <fullName evidence="2">Uncharacterized protein</fullName>
    </submittedName>
</protein>